<keyword evidence="3" id="KW-1185">Reference proteome</keyword>
<accession>A0A9W6HRL9</accession>
<dbReference type="Pfam" id="PF00144">
    <property type="entry name" value="Beta-lactamase"/>
    <property type="match status" value="1"/>
</dbReference>
<keyword evidence="2" id="KW-0378">Hydrolase</keyword>
<organism evidence="2 3">
    <name type="scientific">Microbacterium keratanolyticum</name>
    <dbReference type="NCBI Taxonomy" id="67574"/>
    <lineage>
        <taxon>Bacteria</taxon>
        <taxon>Bacillati</taxon>
        <taxon>Actinomycetota</taxon>
        <taxon>Actinomycetes</taxon>
        <taxon>Micrococcales</taxon>
        <taxon>Microbacteriaceae</taxon>
        <taxon>Microbacterium</taxon>
    </lineage>
</organism>
<evidence type="ECO:0000313" key="3">
    <source>
        <dbReference type="Proteomes" id="UP001142325"/>
    </source>
</evidence>
<dbReference type="EMBL" id="BSET01000001">
    <property type="protein sequence ID" value="GLK00810.1"/>
    <property type="molecule type" value="Genomic_DNA"/>
</dbReference>
<evidence type="ECO:0000313" key="2">
    <source>
        <dbReference type="EMBL" id="GLK00810.1"/>
    </source>
</evidence>
<dbReference type="GO" id="GO:0016787">
    <property type="term" value="F:hydrolase activity"/>
    <property type="evidence" value="ECO:0007669"/>
    <property type="project" value="UniProtKB-KW"/>
</dbReference>
<comment type="caution">
    <text evidence="2">The sequence shown here is derived from an EMBL/GenBank/DDBJ whole genome shotgun (WGS) entry which is preliminary data.</text>
</comment>
<proteinExistence type="predicted"/>
<evidence type="ECO:0000259" key="1">
    <source>
        <dbReference type="Pfam" id="PF00144"/>
    </source>
</evidence>
<dbReference type="PANTHER" id="PTHR43283">
    <property type="entry name" value="BETA-LACTAMASE-RELATED"/>
    <property type="match status" value="1"/>
</dbReference>
<dbReference type="AlphaFoldDB" id="A0A9W6HRL9"/>
<dbReference type="SUPFAM" id="SSF56601">
    <property type="entry name" value="beta-lactamase/transpeptidase-like"/>
    <property type="match status" value="1"/>
</dbReference>
<dbReference type="Proteomes" id="UP001142325">
    <property type="component" value="Unassembled WGS sequence"/>
</dbReference>
<dbReference type="InterPro" id="IPR001466">
    <property type="entry name" value="Beta-lactam-related"/>
</dbReference>
<reference evidence="2" key="2">
    <citation type="submission" date="2023-01" db="EMBL/GenBank/DDBJ databases">
        <authorList>
            <person name="Sun Q."/>
            <person name="Evtushenko L."/>
        </authorList>
    </citation>
    <scope>NUCLEOTIDE SEQUENCE</scope>
    <source>
        <strain evidence="2">VKM Ac-1958</strain>
    </source>
</reference>
<dbReference type="InterPro" id="IPR050789">
    <property type="entry name" value="Diverse_Enzym_Activities"/>
</dbReference>
<dbReference type="Gene3D" id="3.40.710.10">
    <property type="entry name" value="DD-peptidase/beta-lactamase superfamily"/>
    <property type="match status" value="1"/>
</dbReference>
<sequence length="394" mass="43017">MNPLLHQIAADTHPPRVPGASGKPTLDTWQDAPHNRWAFAHVAEFVPTAPIPHRAAEESMRAVVGLDALKSLPGVRSRLEESFTDALVVVRDGEIVAEHYRDGLHPDGVHLLMSVSKSICGLTVGALVDEGLIDPAQRVDRYVPALAGSAYGDATVQQVLDMTVDVDYDEDYRNPASEVQAQDRVAGWRPRLDGDPADTYAFLASLRGGGRHGERFKYCSAGTDVLAWVAESVTGLRYPHVVSERLWSRLGCEHDAQITVDAGGFGFANGGISCTARDLSRVGRLMLDGGLVDGRRVVSADWVRRTVEDGNPDAATGSVFHRVHPGGAYSNQWWITGSERGDYYAVGIHGQYVWVDPGTRTVVVKFSSCPEPVTEEWNRLHARLFRDICDATID</sequence>
<reference evidence="2" key="1">
    <citation type="journal article" date="2014" name="Int. J. Syst. Evol. Microbiol.">
        <title>Complete genome sequence of Corynebacterium casei LMG S-19264T (=DSM 44701T), isolated from a smear-ripened cheese.</title>
        <authorList>
            <consortium name="US DOE Joint Genome Institute (JGI-PGF)"/>
            <person name="Walter F."/>
            <person name="Albersmeier A."/>
            <person name="Kalinowski J."/>
            <person name="Ruckert C."/>
        </authorList>
    </citation>
    <scope>NUCLEOTIDE SEQUENCE</scope>
    <source>
        <strain evidence="2">VKM Ac-1958</strain>
    </source>
</reference>
<protein>
    <submittedName>
        <fullName evidence="2">6-aminohexanoate-dimer hydrolase</fullName>
    </submittedName>
</protein>
<dbReference type="InterPro" id="IPR012338">
    <property type="entry name" value="Beta-lactam/transpept-like"/>
</dbReference>
<dbReference type="RefSeq" id="WP_271171468.1">
    <property type="nucleotide sequence ID" value="NZ_BAAAUM010000001.1"/>
</dbReference>
<gene>
    <name evidence="2" type="ORF">GCM10017596_05250</name>
</gene>
<name>A0A9W6HRL9_9MICO</name>
<feature type="domain" description="Beta-lactamase-related" evidence="1">
    <location>
        <begin position="86"/>
        <end position="373"/>
    </location>
</feature>
<dbReference type="PANTHER" id="PTHR43283:SF7">
    <property type="entry name" value="BETA-LACTAMASE-RELATED DOMAIN-CONTAINING PROTEIN"/>
    <property type="match status" value="1"/>
</dbReference>